<gene>
    <name evidence="1" type="ORF">IDH45_23760</name>
</gene>
<evidence type="ECO:0000313" key="1">
    <source>
        <dbReference type="EMBL" id="MBD2865000.1"/>
    </source>
</evidence>
<comment type="caution">
    <text evidence="1">The sequence shown here is derived from an EMBL/GenBank/DDBJ whole genome shotgun (WGS) entry which is preliminary data.</text>
</comment>
<protein>
    <submittedName>
        <fullName evidence="1">Baseplate assembly protein</fullName>
    </submittedName>
</protein>
<dbReference type="NCBIfam" id="TIGR02243">
    <property type="entry name" value="putative baseplate assembly protein"/>
    <property type="match status" value="1"/>
</dbReference>
<reference evidence="1" key="1">
    <citation type="submission" date="2020-09" db="EMBL/GenBank/DDBJ databases">
        <title>A novel bacterium of genus Paenibacillus, isolated from South China Sea.</title>
        <authorList>
            <person name="Huang H."/>
            <person name="Mo K."/>
            <person name="Hu Y."/>
        </authorList>
    </citation>
    <scope>NUCLEOTIDE SEQUENCE</scope>
    <source>
        <strain evidence="1">IB182363</strain>
    </source>
</reference>
<dbReference type="EMBL" id="JACXJA010000036">
    <property type="protein sequence ID" value="MBD2865000.1"/>
    <property type="molecule type" value="Genomic_DNA"/>
</dbReference>
<organism evidence="1 2">
    <name type="scientific">Paenibacillus oceani</name>
    <dbReference type="NCBI Taxonomy" id="2772510"/>
    <lineage>
        <taxon>Bacteria</taxon>
        <taxon>Bacillati</taxon>
        <taxon>Bacillota</taxon>
        <taxon>Bacilli</taxon>
        <taxon>Bacillales</taxon>
        <taxon>Paenibacillaceae</taxon>
        <taxon>Paenibacillus</taxon>
    </lineage>
</organism>
<sequence>MLPLPNLDDRMFEQMVREAREAIPKLFPEWTDENAHDPGLTMLELMAWMTEMQQYYLNRITARSELKFLKLLGVKPRLAASASCEVAFFGARQPLTIPGGTPLQAFDQSYETLEALRLIPAVLEKVMVRTDTAAGDFTANLKTGIAFYAFGPEARKGSRLFVGFDRELPPDTDIELSVRLSDRYPVLVGRGDTDHEPPPISSAAVSWKYAGGENGDGWVPVQTIGDTTASLSQSGRLTFRLTSRMSPRAMYPADDKKRYWLVCVLEREGYELSPKLESLCINAVRAEQVRTFSETVHFDSDGEAGQSCETARYLAWTGRVVVQVRDDQGDWREWRTVEALENCRVDDECCVLSKDSSAGSLRIDFGDGRQGAVPPEGQNRIRLIAFDPAAEDRLWVGASNGLPDQEFDISRSGTFRSPGMQLQVASRDSVSGQLTWEDWSQVDDFDNSRSTDRHYIYDRAEGLIRFGNNEQGAIPAKSGVPNIRFAALQSGGGQRGNVKKGMIDSFAARHPEWAGIEVTNPAAASGGTEEETLENAKLRVMHELNRPTRAVTVEDYEAIAKETPGLRVARVKAIPLYKPDMRDYPREKAAAHMTVVVVPYSESEKPRAGPGFLETVRRHLDRHRLLTTELHVIPAEYIQVTVHAVVVVQPSYKDNPAFIVNELGRLLRPMGHGDGEGWRFGRTVYKGDIYGAVSRLKGVVYVQDLWLDAEGTAVRKDGGGDIHLPPYGLVYSGKHEIELIGVSDL</sequence>
<keyword evidence="2" id="KW-1185">Reference proteome</keyword>
<dbReference type="Proteomes" id="UP000639396">
    <property type="component" value="Unassembled WGS sequence"/>
</dbReference>
<dbReference type="AlphaFoldDB" id="A0A927CFU5"/>
<accession>A0A927CFU5</accession>
<dbReference type="InterPro" id="IPR011749">
    <property type="entry name" value="CHP02243"/>
</dbReference>
<proteinExistence type="predicted"/>
<name>A0A927CFU5_9BACL</name>
<evidence type="ECO:0000313" key="2">
    <source>
        <dbReference type="Proteomes" id="UP000639396"/>
    </source>
</evidence>
<dbReference type="RefSeq" id="WP_190930624.1">
    <property type="nucleotide sequence ID" value="NZ_JACXJA010000036.1"/>
</dbReference>